<keyword evidence="10 18" id="KW-0223">Dioxygenase</keyword>
<evidence type="ECO:0000256" key="4">
    <source>
        <dbReference type="ARBA" id="ARBA00022454"/>
    </source>
</evidence>
<evidence type="ECO:0000256" key="13">
    <source>
        <dbReference type="ARBA" id="ARBA00023125"/>
    </source>
</evidence>
<evidence type="ECO:0000313" key="22">
    <source>
        <dbReference type="EMBL" id="GCC23021.1"/>
    </source>
</evidence>
<evidence type="ECO:0000256" key="8">
    <source>
        <dbReference type="ARBA" id="ARBA00022833"/>
    </source>
</evidence>
<dbReference type="GO" id="GO:0141166">
    <property type="term" value="P:chromosomal 5-methylcytosine DNA demethylation pathway"/>
    <property type="evidence" value="ECO:0007669"/>
    <property type="project" value="UniProtKB-UniRule"/>
</dbReference>
<dbReference type="Pfam" id="PF02008">
    <property type="entry name" value="zf-CXXC"/>
    <property type="match status" value="1"/>
</dbReference>
<dbReference type="PANTHER" id="PTHR23358">
    <property type="entry name" value="METHYLCYTOSINE DIOXYGENASE TET"/>
    <property type="match status" value="1"/>
</dbReference>
<reference evidence="22 23" key="1">
    <citation type="journal article" date="2018" name="Nat. Ecol. Evol.">
        <title>Shark genomes provide insights into elasmobranch evolution and the origin of vertebrates.</title>
        <authorList>
            <person name="Hara Y"/>
            <person name="Yamaguchi K"/>
            <person name="Onimaru K"/>
            <person name="Kadota M"/>
            <person name="Koyanagi M"/>
            <person name="Keeley SD"/>
            <person name="Tatsumi K"/>
            <person name="Tanaka K"/>
            <person name="Motone F"/>
            <person name="Kageyama Y"/>
            <person name="Nozu R"/>
            <person name="Adachi N"/>
            <person name="Nishimura O"/>
            <person name="Nakagawa R"/>
            <person name="Tanegashima C"/>
            <person name="Kiyatake I"/>
            <person name="Matsumoto R"/>
            <person name="Murakumo K"/>
            <person name="Nishida K"/>
            <person name="Terakita A"/>
            <person name="Kuratani S"/>
            <person name="Sato K"/>
            <person name="Hyodo S Kuraku.S."/>
        </authorList>
    </citation>
    <scope>NUCLEOTIDE SEQUENCE [LARGE SCALE GENOMIC DNA]</scope>
</reference>
<evidence type="ECO:0000256" key="10">
    <source>
        <dbReference type="ARBA" id="ARBA00022964"/>
    </source>
</evidence>
<dbReference type="GO" id="GO:0070579">
    <property type="term" value="F:DNA 5-methylcytosine dioxygenase activity"/>
    <property type="evidence" value="ECO:0007669"/>
    <property type="project" value="UniProtKB-UniRule"/>
</dbReference>
<keyword evidence="5" id="KW-0217">Developmental protein</keyword>
<evidence type="ECO:0000256" key="15">
    <source>
        <dbReference type="ARBA" id="ARBA00047840"/>
    </source>
</evidence>
<organism evidence="22 23">
    <name type="scientific">Chiloscyllium punctatum</name>
    <name type="common">Brownbanded bambooshark</name>
    <name type="synonym">Hemiscyllium punctatum</name>
    <dbReference type="NCBI Taxonomy" id="137246"/>
    <lineage>
        <taxon>Eukaryota</taxon>
        <taxon>Metazoa</taxon>
        <taxon>Chordata</taxon>
        <taxon>Craniata</taxon>
        <taxon>Vertebrata</taxon>
        <taxon>Chondrichthyes</taxon>
        <taxon>Elasmobranchii</taxon>
        <taxon>Galeomorphii</taxon>
        <taxon>Galeoidea</taxon>
        <taxon>Orectolobiformes</taxon>
        <taxon>Hemiscylliidae</taxon>
        <taxon>Chiloscyllium</taxon>
    </lineage>
</organism>
<feature type="compositionally biased region" description="Basic residues" evidence="20">
    <location>
        <begin position="808"/>
        <end position="825"/>
    </location>
</feature>
<dbReference type="PANTHER" id="PTHR23358:SF4">
    <property type="entry name" value="METHYLCYTOSINE DIOXYGENASE TET3"/>
    <property type="match status" value="1"/>
</dbReference>
<comment type="cofactor">
    <cofactor evidence="18">
        <name>Fe(2+)</name>
        <dbReference type="ChEBI" id="CHEBI:29033"/>
    </cofactor>
    <text evidence="18">Binds 1 Fe(2+) ion per subunit.</text>
</comment>
<dbReference type="SMART" id="SM01333">
    <property type="entry name" value="Tet_JBP"/>
    <property type="match status" value="1"/>
</dbReference>
<dbReference type="GO" id="GO:0040029">
    <property type="term" value="P:epigenetic regulation of gene expression"/>
    <property type="evidence" value="ECO:0007669"/>
    <property type="project" value="InterPro"/>
</dbReference>
<feature type="compositionally biased region" description="Polar residues" evidence="20">
    <location>
        <begin position="1026"/>
        <end position="1074"/>
    </location>
</feature>
<evidence type="ECO:0000313" key="23">
    <source>
        <dbReference type="Proteomes" id="UP000287033"/>
    </source>
</evidence>
<feature type="compositionally biased region" description="Basic and acidic residues" evidence="20">
    <location>
        <begin position="269"/>
        <end position="283"/>
    </location>
</feature>
<feature type="region of interest" description="Disordered" evidence="20">
    <location>
        <begin position="1026"/>
        <end position="1100"/>
    </location>
</feature>
<dbReference type="STRING" id="137246.A0A401RXZ0"/>
<feature type="region of interest" description="Disordered" evidence="20">
    <location>
        <begin position="248"/>
        <end position="290"/>
    </location>
</feature>
<keyword evidence="7 17" id="KW-0863">Zinc-finger</keyword>
<evidence type="ECO:0000259" key="21">
    <source>
        <dbReference type="PROSITE" id="PS51058"/>
    </source>
</evidence>
<dbReference type="PROSITE" id="PS51058">
    <property type="entry name" value="ZF_CXXC"/>
    <property type="match status" value="1"/>
</dbReference>
<evidence type="ECO:0000256" key="16">
    <source>
        <dbReference type="ARBA" id="ARBA00049431"/>
    </source>
</evidence>
<comment type="caution">
    <text evidence="22">The sequence shown here is derived from an EMBL/GenBank/DDBJ whole genome shotgun (WGS) entry which is preliminary data.</text>
</comment>
<dbReference type="GO" id="GO:0005634">
    <property type="term" value="C:nucleus"/>
    <property type="evidence" value="ECO:0007669"/>
    <property type="project" value="UniProtKB-UniRule"/>
</dbReference>
<evidence type="ECO:0000256" key="17">
    <source>
        <dbReference type="PROSITE-ProRule" id="PRU00509"/>
    </source>
</evidence>
<keyword evidence="23" id="KW-1185">Reference proteome</keyword>
<dbReference type="Pfam" id="PF12851">
    <property type="entry name" value="Tet_JBP"/>
    <property type="match status" value="1"/>
</dbReference>
<dbReference type="EMBL" id="BEZZ01000022">
    <property type="protein sequence ID" value="GCC23021.1"/>
    <property type="molecule type" value="Genomic_DNA"/>
</dbReference>
<keyword evidence="4" id="KW-0158">Chromosome</keyword>
<dbReference type="InterPro" id="IPR040175">
    <property type="entry name" value="TET1/2/3"/>
</dbReference>
<keyword evidence="19" id="KW-0175">Coiled coil</keyword>
<dbReference type="Proteomes" id="UP000287033">
    <property type="component" value="Unassembled WGS sequence"/>
</dbReference>
<keyword evidence="14" id="KW-0539">Nucleus</keyword>
<comment type="cofactor">
    <cofactor evidence="18">
        <name>Zn(2+)</name>
        <dbReference type="ChEBI" id="CHEBI:29105"/>
    </cofactor>
    <text evidence="18">The zinc ions have a structural role.</text>
</comment>
<feature type="domain" description="CXXC-type" evidence="21">
    <location>
        <begin position="197"/>
        <end position="238"/>
    </location>
</feature>
<evidence type="ECO:0000256" key="14">
    <source>
        <dbReference type="ARBA" id="ARBA00023242"/>
    </source>
</evidence>
<accession>A0A401RXZ0</accession>
<comment type="function">
    <text evidence="18">Dioxygenase that catalyzes the conversion of the modified genomic base 5-methylcytosine (5mC) into 5-hydroxymethylcytosine (5hmC) and plays a key role in epigenetic chromatin reprogramming during embryonic development.</text>
</comment>
<feature type="compositionally biased region" description="Polar residues" evidence="20">
    <location>
        <begin position="1090"/>
        <end position="1100"/>
    </location>
</feature>
<dbReference type="OrthoDB" id="8854879at2759"/>
<keyword evidence="11 18" id="KW-0560">Oxidoreductase</keyword>
<proteinExistence type="inferred from homology"/>
<dbReference type="GO" id="GO:0005694">
    <property type="term" value="C:chromosome"/>
    <property type="evidence" value="ECO:0007669"/>
    <property type="project" value="UniProtKB-SubCell"/>
</dbReference>
<dbReference type="GO" id="GO:0045944">
    <property type="term" value="P:positive regulation of transcription by RNA polymerase II"/>
    <property type="evidence" value="ECO:0007669"/>
    <property type="project" value="TreeGrafter"/>
</dbReference>
<evidence type="ECO:0000256" key="20">
    <source>
        <dbReference type="SAM" id="MobiDB-lite"/>
    </source>
</evidence>
<keyword evidence="8 18" id="KW-0862">Zinc</keyword>
<evidence type="ECO:0000256" key="12">
    <source>
        <dbReference type="ARBA" id="ARBA00023004"/>
    </source>
</evidence>
<evidence type="ECO:0000256" key="11">
    <source>
        <dbReference type="ARBA" id="ARBA00023002"/>
    </source>
</evidence>
<comment type="catalytic activity">
    <reaction evidence="18">
        <text>a 5-methyl-2'-deoxycytidine in DNA + 2-oxoglutarate + O2 = a 5-hydroxymethyl-2'-deoxycytidine in DNA + succinate + CO2</text>
        <dbReference type="Rhea" id="RHEA:52636"/>
        <dbReference type="Rhea" id="RHEA-COMP:11370"/>
        <dbReference type="Rhea" id="RHEA-COMP:13315"/>
        <dbReference type="ChEBI" id="CHEBI:15379"/>
        <dbReference type="ChEBI" id="CHEBI:16526"/>
        <dbReference type="ChEBI" id="CHEBI:16810"/>
        <dbReference type="ChEBI" id="CHEBI:30031"/>
        <dbReference type="ChEBI" id="CHEBI:85454"/>
        <dbReference type="ChEBI" id="CHEBI:136731"/>
        <dbReference type="EC" id="1.14.11.80"/>
    </reaction>
</comment>
<evidence type="ECO:0000256" key="1">
    <source>
        <dbReference type="ARBA" id="ARBA00004123"/>
    </source>
</evidence>
<dbReference type="GO" id="GO:0003677">
    <property type="term" value="F:DNA binding"/>
    <property type="evidence" value="ECO:0007669"/>
    <property type="project" value="InterPro"/>
</dbReference>
<feature type="coiled-coil region" evidence="19">
    <location>
        <begin position="1518"/>
        <end position="1549"/>
    </location>
</feature>
<dbReference type="InterPro" id="IPR024779">
    <property type="entry name" value="2OGFeDO_JBP1/TET_oxygenase_dom"/>
</dbReference>
<keyword evidence="9" id="KW-0156">Chromatin regulator</keyword>
<protein>
    <recommendedName>
        <fullName evidence="18">Methylcytosine dioxygenase TET</fullName>
        <ecNumber evidence="18">1.14.11.80</ecNumber>
    </recommendedName>
</protein>
<comment type="subcellular location">
    <subcellularLocation>
        <location evidence="2">Chromosome</location>
    </subcellularLocation>
    <subcellularLocation>
        <location evidence="1">Nucleus</location>
    </subcellularLocation>
</comment>
<dbReference type="OMA" id="HYIPAMK"/>
<evidence type="ECO:0000256" key="19">
    <source>
        <dbReference type="SAM" id="Coils"/>
    </source>
</evidence>
<comment type="catalytic activity">
    <reaction evidence="16 18">
        <text>a 5-hydroxymethyl-2'-deoxycytidine in DNA + 2-oxoglutarate + O2 = a 5-formyl-2'-deoxycytidine in DNA + succinate + CO2 + H2O</text>
        <dbReference type="Rhea" id="RHEA:53828"/>
        <dbReference type="Rhea" id="RHEA-COMP:13315"/>
        <dbReference type="Rhea" id="RHEA-COMP:13656"/>
        <dbReference type="ChEBI" id="CHEBI:15377"/>
        <dbReference type="ChEBI" id="CHEBI:15379"/>
        <dbReference type="ChEBI" id="CHEBI:16526"/>
        <dbReference type="ChEBI" id="CHEBI:16810"/>
        <dbReference type="ChEBI" id="CHEBI:30031"/>
        <dbReference type="ChEBI" id="CHEBI:136731"/>
        <dbReference type="ChEBI" id="CHEBI:137731"/>
        <dbReference type="EC" id="1.14.11.80"/>
    </reaction>
</comment>
<keyword evidence="12 18" id="KW-0408">Iron</keyword>
<dbReference type="EC" id="1.14.11.80" evidence="18"/>
<evidence type="ECO:0000256" key="18">
    <source>
        <dbReference type="RuleBase" id="RU367064"/>
    </source>
</evidence>
<name>A0A401RXZ0_CHIPU</name>
<dbReference type="InterPro" id="IPR046942">
    <property type="entry name" value="TET_oxygenase"/>
</dbReference>
<evidence type="ECO:0000256" key="6">
    <source>
        <dbReference type="ARBA" id="ARBA00022723"/>
    </source>
</evidence>
<feature type="compositionally biased region" description="Basic and acidic residues" evidence="20">
    <location>
        <begin position="1080"/>
        <end position="1089"/>
    </location>
</feature>
<comment type="similarity">
    <text evidence="3 18">Belongs to the TET family.</text>
</comment>
<feature type="region of interest" description="Disordered" evidence="20">
    <location>
        <begin position="550"/>
        <end position="574"/>
    </location>
</feature>
<evidence type="ECO:0000256" key="7">
    <source>
        <dbReference type="ARBA" id="ARBA00022771"/>
    </source>
</evidence>
<gene>
    <name evidence="22" type="ORF">chiPu_0001412</name>
</gene>
<evidence type="ECO:0000256" key="2">
    <source>
        <dbReference type="ARBA" id="ARBA00004286"/>
    </source>
</evidence>
<feature type="compositionally biased region" description="Polar residues" evidence="20">
    <location>
        <begin position="931"/>
        <end position="940"/>
    </location>
</feature>
<sequence length="1928" mass="216603">MLDSTEYHNSTLSEKNGQWTKEDLSLVEKPLAINGVESGKINQLNGNSVHASGNSNAGSRRQYAFHSFINQTESPVLIKPIGKSKGLVGSDTQNSKIRNKSAKKSVLSSSSAITFVFPKTKKAMLKKMKPVINSDNNSAFTKETSEEGFESGATMGDHQLTDEYSKSSYEDCDVDTIMMPSKLKTPVLGSVDTSVYQKKKRKRCGVCDPCMRKDNCGECSNCKNRKTGHQICKQRKCEELKKKPGLFHEVGNKDNTKAQRKKQTLAEKTGSERSTVDGPRTDQMEEGSTNHVGESRLRLEMAPSLVNGLCNQDGHTIDVESNEWMDNQRLPQHPNGNNNRGTTPILNQVRNHVKEDLTTTEDTVVLDDARKLTVLPETVVSIPSYNSPAENSQPLHRINLTEKCKLEINNSSDAVNMNDDCPPNNDLGTLTTAWTLAKKHGKKPPNCNCDGPECPDYLEWLEKKIKAVLNEEHNRTSQIPDKISDMPVENGALPNHLPVLEEASNFDSSDVPQYSQSALTIAKEKNISLQTAIAIEALTQLSSTLPQPLSEASSQINSTSQIGDASSGSIEENNVPLSASSDAIQGMQEDLNHQQKNRHPSLQEHPGQQMFPELRSQVQTQWEHLKKTAQIEAHYIPAMKTLPDPFNNFTNSISTIKQTDEVSAQRRNTVSAEGNMPVFNVHQPVTSISDPMTELKQLLDINNSNKHPVSLFKMPSLIMHEDAGIKTQQNLSMPFSNLVTGVEFYGMQTEQQSSQSMQQIDMHQRSKHQKTQAALQQHLHHKRNLFQVHCQKQNHLHEQQKWWSQHQPHLKRQKQKKPVHEKKKLQPTYKQRKETQFQKTQNIQQQLFLFQLQQMQQKKLQQSLQHHSLPQQKQALDGFHQVEKIQSNYGTGENEAQLLPQQDLLKEQQIQIALQPTSEVSQQKQLDHSESAITQESPTFNRSVSKEIYRSQLDSFLSNENIEKYPRSTPLKNILARCADDKDSHTNSVSLPIQIQQNDVSGHSPRSFEEKIEELLKQFEAEFEPGSTSQQFQFTPQNNSASQGEPNQNQTLSTGSQLSFLSQSGDSHQSNQILFSGKSPSHEQHERKLTNINNKTNSTLQDNTKCCNDTFLTGYSKHMKVESSGAITVLSTVYSGENIEGSSEGTPTKSTPLTPSLSGFLESPLKYLDTPTKSLLDTPSKKAQMEFPSCDCVEQIIEKDEGPYYTHLGSGPTVAAIRELMEERYGEKGKAVRIEKVIYTGKEGKSSQGCPIAKWIIRRANEEEKVLCLVRERAGHHCQNAVVIILILAWEGIPRAFGDKLYDELTETLTKYGNPTCRRCGLNDDRTCACQGKDPETCGASFSFGCSWSMYFNGCKYARSKHPRKFRLLGDNPKEEDLLKERLQTLATEVAPIYKQLAPQAFKNQVTNEQIAPDCRLGKKEGKPFSGVTACMDFCAHAHKDQHNMYNGCTVVCTLTKEDNRKIGTTPDDEQLHVLPLYKVSTTDEYGSEENQNEKIKAGAIQVLTAFPREVRMLPEPVKSARQKKLEAKRAAEKQRNQAKKLLAGKLKQEALQEDLQCSAPQNKDMTMATATPQHHITPSIKIEPQDHYNSYKHSGNSVVESYTVLGIPATNMQEKPWNLLTDSRSAPPVQSANLQEAMWDSFKTGETRSPPSISSNVNLKDKLWEPVKIQNNLSIISGPSLQDKPWDLYKISNSKPSVSSINPHEKVWGENGTMLPSTNLEGKQWDLYKVNENKSVLQSADLQEQLWDPYCMNESMEDLPPENVKEEEEEVWSDSEHNFLDGNIGGVAVAPAHGSILIECARRELHATTPLKKPNRCHPTRISLVFYQHKNLNQPNHGLALWEAKMKILAERAKQRQEEAARLGLPLVNTKLLGKKRKWGSAPTADIEHDKKDYFPTRQAMTITTNTVITVSSYAYTQVTGPYNRWI</sequence>
<evidence type="ECO:0000256" key="3">
    <source>
        <dbReference type="ARBA" id="ARBA00007502"/>
    </source>
</evidence>
<evidence type="ECO:0000256" key="9">
    <source>
        <dbReference type="ARBA" id="ARBA00022853"/>
    </source>
</evidence>
<feature type="region of interest" description="Disordered" evidence="20">
    <location>
        <begin position="803"/>
        <end position="835"/>
    </location>
</feature>
<feature type="region of interest" description="Disordered" evidence="20">
    <location>
        <begin position="918"/>
        <end position="940"/>
    </location>
</feature>
<evidence type="ECO:0000256" key="5">
    <source>
        <dbReference type="ARBA" id="ARBA00022473"/>
    </source>
</evidence>
<comment type="catalytic activity">
    <reaction evidence="15 18">
        <text>a 5-formyl-2'-deoxycytidine in DNA + 2-oxoglutarate + O2 = a 5-carboxyl-2'-deoxycytidine in DNA + succinate + CO2 + H(+)</text>
        <dbReference type="Rhea" id="RHEA:53832"/>
        <dbReference type="Rhea" id="RHEA-COMP:13656"/>
        <dbReference type="Rhea" id="RHEA-COMP:13657"/>
        <dbReference type="ChEBI" id="CHEBI:15378"/>
        <dbReference type="ChEBI" id="CHEBI:15379"/>
        <dbReference type="ChEBI" id="CHEBI:16526"/>
        <dbReference type="ChEBI" id="CHEBI:16810"/>
        <dbReference type="ChEBI" id="CHEBI:30031"/>
        <dbReference type="ChEBI" id="CHEBI:137731"/>
        <dbReference type="ChEBI" id="CHEBI:137732"/>
        <dbReference type="EC" id="1.14.11.80"/>
    </reaction>
</comment>
<dbReference type="GO" id="GO:0008270">
    <property type="term" value="F:zinc ion binding"/>
    <property type="evidence" value="ECO:0007669"/>
    <property type="project" value="UniProtKB-UniRule"/>
</dbReference>
<dbReference type="InterPro" id="IPR002857">
    <property type="entry name" value="Znf_CXXC"/>
</dbReference>
<keyword evidence="6 18" id="KW-0479">Metal-binding</keyword>
<keyword evidence="13" id="KW-0238">DNA-binding</keyword>